<evidence type="ECO:0000256" key="1">
    <source>
        <dbReference type="SAM" id="SignalP"/>
    </source>
</evidence>
<dbReference type="PANTHER" id="PTHR38477:SF1">
    <property type="entry name" value="MUREIN L,D-TRANSPEPTIDASE CATALYTIC DOMAIN FAMILY PROTEIN"/>
    <property type="match status" value="1"/>
</dbReference>
<accession>A0A2P6AQC2</accession>
<dbReference type="OrthoDB" id="9815195at2"/>
<sequence>MRTRLRQVGLMLLPFFAAGPVTAAPSPLAVSPLPGSPLAMTPPADAETGGDAAAELGRALASAAPDIDRSVLGLALQSLQCATRDGMPASSRLAVIDYSRPSLQPRLWVFDLERRKLMFRELVAHGRNSGDNLTRFFSNENGSLASSIGLFRTDETYVGSNGYSLRLDGLEPGFNDRARERAIVMHGAPYVNDSIGGSLGRLGRSWGCPAVRLGVARQLIDTLKGGQFLFSYYPDQRWLKTSHLLSCDQPRGRPQAVVADNSRS</sequence>
<dbReference type="AlphaFoldDB" id="A0A2P6AQC2"/>
<dbReference type="EMBL" id="PTQZ01000340">
    <property type="protein sequence ID" value="PQA28755.1"/>
    <property type="molecule type" value="Genomic_DNA"/>
</dbReference>
<evidence type="ECO:0008006" key="4">
    <source>
        <dbReference type="Google" id="ProtNLM"/>
    </source>
</evidence>
<comment type="caution">
    <text evidence="2">The sequence shown here is derived from an EMBL/GenBank/DDBJ whole genome shotgun (WGS) entry which is preliminary data.</text>
</comment>
<dbReference type="Proteomes" id="UP000243900">
    <property type="component" value="Unassembled WGS sequence"/>
</dbReference>
<dbReference type="PANTHER" id="PTHR38477">
    <property type="entry name" value="HYPOTHETICAL EXPORTED PROTEIN"/>
    <property type="match status" value="1"/>
</dbReference>
<reference evidence="3" key="1">
    <citation type="submission" date="2018-02" db="EMBL/GenBank/DDBJ databases">
        <title>Genome sequencing of Solimonas sp. HR-BB.</title>
        <authorList>
            <person name="Lee Y."/>
            <person name="Jeon C.O."/>
        </authorList>
    </citation>
    <scope>NUCLEOTIDE SEQUENCE [LARGE SCALE GENOMIC DNA]</scope>
    <source>
        <strain evidence="3">HR-E</strain>
    </source>
</reference>
<feature type="signal peptide" evidence="1">
    <location>
        <begin position="1"/>
        <end position="23"/>
    </location>
</feature>
<dbReference type="RefSeq" id="WP_105193429.1">
    <property type="nucleotide sequence ID" value="NZ_PTQZ01000340.1"/>
</dbReference>
<name>A0A2P6AQC2_9GAMM</name>
<gene>
    <name evidence="2" type="ORF">C5O18_09765</name>
</gene>
<evidence type="ECO:0000313" key="3">
    <source>
        <dbReference type="Proteomes" id="UP000243900"/>
    </source>
</evidence>
<evidence type="ECO:0000313" key="2">
    <source>
        <dbReference type="EMBL" id="PQA28755.1"/>
    </source>
</evidence>
<organism evidence="2 3">
    <name type="scientific">Amnimonas aquatica</name>
    <dbReference type="NCBI Taxonomy" id="2094561"/>
    <lineage>
        <taxon>Bacteria</taxon>
        <taxon>Pseudomonadati</taxon>
        <taxon>Pseudomonadota</taxon>
        <taxon>Gammaproteobacteria</taxon>
        <taxon>Moraxellales</taxon>
        <taxon>Moraxellaceae</taxon>
        <taxon>Amnimonas</taxon>
    </lineage>
</organism>
<dbReference type="Pfam" id="PF13645">
    <property type="entry name" value="YkuD_2"/>
    <property type="match status" value="1"/>
</dbReference>
<keyword evidence="1" id="KW-0732">Signal</keyword>
<feature type="chain" id="PRO_5015154510" description="Murein L,D-transpeptidase catalytic domain family protein" evidence="1">
    <location>
        <begin position="24"/>
        <end position="264"/>
    </location>
</feature>
<proteinExistence type="predicted"/>
<protein>
    <recommendedName>
        <fullName evidence="4">Murein L,D-transpeptidase catalytic domain family protein</fullName>
    </recommendedName>
</protein>
<dbReference type="InterPro" id="IPR032676">
    <property type="entry name" value="YkuD_2"/>
</dbReference>
<keyword evidence="3" id="KW-1185">Reference proteome</keyword>